<organism evidence="2 3">
    <name type="scientific">Eumeta variegata</name>
    <name type="common">Bagworm moth</name>
    <name type="synonym">Eumeta japonica</name>
    <dbReference type="NCBI Taxonomy" id="151549"/>
    <lineage>
        <taxon>Eukaryota</taxon>
        <taxon>Metazoa</taxon>
        <taxon>Ecdysozoa</taxon>
        <taxon>Arthropoda</taxon>
        <taxon>Hexapoda</taxon>
        <taxon>Insecta</taxon>
        <taxon>Pterygota</taxon>
        <taxon>Neoptera</taxon>
        <taxon>Endopterygota</taxon>
        <taxon>Lepidoptera</taxon>
        <taxon>Glossata</taxon>
        <taxon>Ditrysia</taxon>
        <taxon>Tineoidea</taxon>
        <taxon>Psychidae</taxon>
        <taxon>Oiketicinae</taxon>
        <taxon>Eumeta</taxon>
    </lineage>
</organism>
<keyword evidence="3" id="KW-1185">Reference proteome</keyword>
<dbReference type="EMBL" id="BGZK01000439">
    <property type="protein sequence ID" value="GBP43635.1"/>
    <property type="molecule type" value="Genomic_DNA"/>
</dbReference>
<evidence type="ECO:0000313" key="2">
    <source>
        <dbReference type="EMBL" id="GBP43635.1"/>
    </source>
</evidence>
<dbReference type="AlphaFoldDB" id="A0A4C1W0P8"/>
<evidence type="ECO:0000313" key="3">
    <source>
        <dbReference type="Proteomes" id="UP000299102"/>
    </source>
</evidence>
<name>A0A4C1W0P8_EUMVA</name>
<reference evidence="2 3" key="1">
    <citation type="journal article" date="2019" name="Commun. Biol.">
        <title>The bagworm genome reveals a unique fibroin gene that provides high tensile strength.</title>
        <authorList>
            <person name="Kono N."/>
            <person name="Nakamura H."/>
            <person name="Ohtoshi R."/>
            <person name="Tomita M."/>
            <person name="Numata K."/>
            <person name="Arakawa K."/>
        </authorList>
    </citation>
    <scope>NUCLEOTIDE SEQUENCE [LARGE SCALE GENOMIC DNA]</scope>
</reference>
<feature type="region of interest" description="Disordered" evidence="1">
    <location>
        <begin position="65"/>
        <end position="89"/>
    </location>
</feature>
<gene>
    <name evidence="2" type="ORF">EVAR_32201_1</name>
</gene>
<sequence>MIVRSIETTFYSKLYGRITFDCIHPATVLRMEVDLNLETNVIKYFLACHKRPSGKQAVFDVSPIDFQTPDRGGRGQSLGSEGHQQRVRA</sequence>
<proteinExistence type="predicted"/>
<dbReference type="Proteomes" id="UP000299102">
    <property type="component" value="Unassembled WGS sequence"/>
</dbReference>
<comment type="caution">
    <text evidence="2">The sequence shown here is derived from an EMBL/GenBank/DDBJ whole genome shotgun (WGS) entry which is preliminary data.</text>
</comment>
<evidence type="ECO:0000256" key="1">
    <source>
        <dbReference type="SAM" id="MobiDB-lite"/>
    </source>
</evidence>
<protein>
    <submittedName>
        <fullName evidence="2">Uncharacterized protein</fullName>
    </submittedName>
</protein>
<accession>A0A4C1W0P8</accession>